<dbReference type="Proteomes" id="UP001596174">
    <property type="component" value="Unassembled WGS sequence"/>
</dbReference>
<keyword evidence="1" id="KW-1133">Transmembrane helix</keyword>
<feature type="transmembrane region" description="Helical" evidence="1">
    <location>
        <begin position="21"/>
        <end position="39"/>
    </location>
</feature>
<organism evidence="3 4">
    <name type="scientific">Streptacidiphilus monticola</name>
    <dbReference type="NCBI Taxonomy" id="2161674"/>
    <lineage>
        <taxon>Bacteria</taxon>
        <taxon>Bacillati</taxon>
        <taxon>Actinomycetota</taxon>
        <taxon>Actinomycetes</taxon>
        <taxon>Kitasatosporales</taxon>
        <taxon>Streptomycetaceae</taxon>
        <taxon>Streptacidiphilus</taxon>
    </lineage>
</organism>
<feature type="transmembrane region" description="Helical" evidence="1">
    <location>
        <begin position="270"/>
        <end position="290"/>
    </location>
</feature>
<feature type="domain" description="Acyltransferase 3" evidence="2">
    <location>
        <begin position="15"/>
        <end position="353"/>
    </location>
</feature>
<feature type="transmembrane region" description="Helical" evidence="1">
    <location>
        <begin position="139"/>
        <end position="163"/>
    </location>
</feature>
<protein>
    <submittedName>
        <fullName evidence="3">Acyltransferase family protein</fullName>
        <ecNumber evidence="3">2.3.-.-</ecNumber>
    </submittedName>
</protein>
<keyword evidence="1" id="KW-0472">Membrane</keyword>
<dbReference type="Pfam" id="PF01757">
    <property type="entry name" value="Acyl_transf_3"/>
    <property type="match status" value="1"/>
</dbReference>
<feature type="transmembrane region" description="Helical" evidence="1">
    <location>
        <begin position="213"/>
        <end position="238"/>
    </location>
</feature>
<dbReference type="RefSeq" id="WP_380589835.1">
    <property type="nucleotide sequence ID" value="NZ_JBHSQJ010000150.1"/>
</dbReference>
<name>A0ABW1G930_9ACTN</name>
<keyword evidence="3" id="KW-0012">Acyltransferase</keyword>
<feature type="transmembrane region" description="Helical" evidence="1">
    <location>
        <begin position="95"/>
        <end position="119"/>
    </location>
</feature>
<evidence type="ECO:0000259" key="2">
    <source>
        <dbReference type="Pfam" id="PF01757"/>
    </source>
</evidence>
<accession>A0ABW1G930</accession>
<dbReference type="PANTHER" id="PTHR23028">
    <property type="entry name" value="ACETYLTRANSFERASE"/>
    <property type="match status" value="1"/>
</dbReference>
<feature type="transmembrane region" description="Helical" evidence="1">
    <location>
        <begin position="302"/>
        <end position="327"/>
    </location>
</feature>
<comment type="caution">
    <text evidence="3">The sequence shown here is derived from an EMBL/GenBank/DDBJ whole genome shotgun (WGS) entry which is preliminary data.</text>
</comment>
<feature type="transmembrane region" description="Helical" evidence="1">
    <location>
        <begin position="339"/>
        <end position="360"/>
    </location>
</feature>
<proteinExistence type="predicted"/>
<dbReference type="InterPro" id="IPR050879">
    <property type="entry name" value="Acyltransferase_3"/>
</dbReference>
<dbReference type="PANTHER" id="PTHR23028:SF53">
    <property type="entry name" value="ACYL_TRANSF_3 DOMAIN-CONTAINING PROTEIN"/>
    <property type="match status" value="1"/>
</dbReference>
<feature type="transmembrane region" description="Helical" evidence="1">
    <location>
        <begin position="245"/>
        <end position="264"/>
    </location>
</feature>
<keyword evidence="1" id="KW-0812">Transmembrane</keyword>
<evidence type="ECO:0000256" key="1">
    <source>
        <dbReference type="SAM" id="Phobius"/>
    </source>
</evidence>
<dbReference type="GO" id="GO:0016746">
    <property type="term" value="F:acyltransferase activity"/>
    <property type="evidence" value="ECO:0007669"/>
    <property type="project" value="UniProtKB-KW"/>
</dbReference>
<dbReference type="EC" id="2.3.-.-" evidence="3"/>
<keyword evidence="4" id="KW-1185">Reference proteome</keyword>
<keyword evidence="3" id="KW-0808">Transferase</keyword>
<reference evidence="4" key="1">
    <citation type="journal article" date="2019" name="Int. J. Syst. Evol. Microbiol.">
        <title>The Global Catalogue of Microorganisms (GCM) 10K type strain sequencing project: providing services to taxonomists for standard genome sequencing and annotation.</title>
        <authorList>
            <consortium name="The Broad Institute Genomics Platform"/>
            <consortium name="The Broad Institute Genome Sequencing Center for Infectious Disease"/>
            <person name="Wu L."/>
            <person name="Ma J."/>
        </authorList>
    </citation>
    <scope>NUCLEOTIDE SEQUENCE [LARGE SCALE GENOMIC DNA]</scope>
    <source>
        <strain evidence="4">JCM 4816</strain>
    </source>
</reference>
<feature type="transmembrane region" description="Helical" evidence="1">
    <location>
        <begin position="175"/>
        <end position="193"/>
    </location>
</feature>
<feature type="transmembrane region" description="Helical" evidence="1">
    <location>
        <begin position="51"/>
        <end position="74"/>
    </location>
</feature>
<dbReference type="EMBL" id="JBHSQJ010000150">
    <property type="protein sequence ID" value="MFC5911236.1"/>
    <property type="molecule type" value="Genomic_DNA"/>
</dbReference>
<evidence type="ECO:0000313" key="4">
    <source>
        <dbReference type="Proteomes" id="UP001596174"/>
    </source>
</evidence>
<sequence length="402" mass="43949">MAELHSGSRPGRLPSLTGLRTAAALMVFGFHIYAVALFASPGVNRWMAHSLSQGGVGVTFFFLLSGFLLTWTARRDDTARAFWRRRAAKILPNHVVTWVAALAFLGWTGLSLTGSFTPIGLDSLPNLFLIQDWFPRAGVFFSMNIPSWSLGCEAVFYLCFPLLLRALRRVPARGLWPLAAALVAAVWLMPLLADTLFHGGPAVPGLPVSEDRMWFVYTLPPVRMLEFALGIVLALVVAAGRWPRIPLGLATVLSLAGYVASSYLPYLWGLNAGALVPLALLIPAAATADLDGRRSFWRSRTMCWLGNVSFAFYLVHQLVIRYVHFLFGATRSFGTAEALGLTLLCLSVSLLLATGLYYGVELPLMRLLGPTRRTPAAPARPEISVPVPTRAPAQEVSHVHHY</sequence>
<gene>
    <name evidence="3" type="ORF">ACFP3V_29030</name>
</gene>
<dbReference type="InterPro" id="IPR002656">
    <property type="entry name" value="Acyl_transf_3_dom"/>
</dbReference>
<evidence type="ECO:0000313" key="3">
    <source>
        <dbReference type="EMBL" id="MFC5911236.1"/>
    </source>
</evidence>